<dbReference type="AlphaFoldDB" id="A0A2P6NBF7"/>
<evidence type="ECO:0000313" key="3">
    <source>
        <dbReference type="EMBL" id="PRP81288.1"/>
    </source>
</evidence>
<feature type="region of interest" description="Disordered" evidence="1">
    <location>
        <begin position="101"/>
        <end position="124"/>
    </location>
</feature>
<dbReference type="EMBL" id="MDYQ01000128">
    <property type="protein sequence ID" value="PRP81288.1"/>
    <property type="molecule type" value="Genomic_DNA"/>
</dbReference>
<dbReference type="InterPro" id="IPR003609">
    <property type="entry name" value="Pan_app"/>
</dbReference>
<feature type="compositionally biased region" description="Polar residues" evidence="1">
    <location>
        <begin position="112"/>
        <end position="123"/>
    </location>
</feature>
<dbReference type="STRING" id="1890364.A0A2P6NBF7"/>
<evidence type="ECO:0000313" key="4">
    <source>
        <dbReference type="Proteomes" id="UP000241769"/>
    </source>
</evidence>
<dbReference type="PANTHER" id="PTHR47791">
    <property type="entry name" value="MEIOTICALLY UP-REGULATED GENE 191 PROTEIN"/>
    <property type="match status" value="1"/>
</dbReference>
<dbReference type="Gene3D" id="3.50.4.10">
    <property type="entry name" value="Hepatocyte Growth Factor"/>
    <property type="match status" value="1"/>
</dbReference>
<reference evidence="3 4" key="1">
    <citation type="journal article" date="2018" name="Genome Biol. Evol.">
        <title>Multiple Roots of Fruiting Body Formation in Amoebozoa.</title>
        <authorList>
            <person name="Hillmann F."/>
            <person name="Forbes G."/>
            <person name="Novohradska S."/>
            <person name="Ferling I."/>
            <person name="Riege K."/>
            <person name="Groth M."/>
            <person name="Westermann M."/>
            <person name="Marz M."/>
            <person name="Spaller T."/>
            <person name="Winckler T."/>
            <person name="Schaap P."/>
            <person name="Glockner G."/>
        </authorList>
    </citation>
    <scope>NUCLEOTIDE SEQUENCE [LARGE SCALE GENOMIC DNA]</scope>
    <source>
        <strain evidence="3 4">Jena</strain>
    </source>
</reference>
<organism evidence="3 4">
    <name type="scientific">Planoprotostelium fungivorum</name>
    <dbReference type="NCBI Taxonomy" id="1890364"/>
    <lineage>
        <taxon>Eukaryota</taxon>
        <taxon>Amoebozoa</taxon>
        <taxon>Evosea</taxon>
        <taxon>Variosea</taxon>
        <taxon>Cavosteliida</taxon>
        <taxon>Cavosteliaceae</taxon>
        <taxon>Planoprotostelium</taxon>
    </lineage>
</organism>
<keyword evidence="4" id="KW-1185">Reference proteome</keyword>
<dbReference type="SUPFAM" id="SSF48208">
    <property type="entry name" value="Six-hairpin glycosidases"/>
    <property type="match status" value="1"/>
</dbReference>
<feature type="domain" description="Apple" evidence="2">
    <location>
        <begin position="188"/>
        <end position="233"/>
    </location>
</feature>
<name>A0A2P6NBF7_9EUKA</name>
<dbReference type="Gene3D" id="1.50.10.20">
    <property type="match status" value="1"/>
</dbReference>
<evidence type="ECO:0000259" key="2">
    <source>
        <dbReference type="Pfam" id="PF14295"/>
    </source>
</evidence>
<dbReference type="InterPro" id="IPR053169">
    <property type="entry name" value="MUG_Protein"/>
</dbReference>
<dbReference type="Pfam" id="PF14295">
    <property type="entry name" value="PAN_4"/>
    <property type="match status" value="1"/>
</dbReference>
<evidence type="ECO:0000256" key="1">
    <source>
        <dbReference type="SAM" id="MobiDB-lite"/>
    </source>
</evidence>
<comment type="caution">
    <text evidence="3">The sequence shown here is derived from an EMBL/GenBank/DDBJ whole genome shotgun (WGS) entry which is preliminary data.</text>
</comment>
<protein>
    <recommendedName>
        <fullName evidence="2">Apple domain-containing protein</fullName>
    </recommendedName>
</protein>
<proteinExistence type="predicted"/>
<dbReference type="Proteomes" id="UP000241769">
    <property type="component" value="Unassembled WGS sequence"/>
</dbReference>
<gene>
    <name evidence="3" type="ORF">PROFUN_04523</name>
</gene>
<dbReference type="PANTHER" id="PTHR47791:SF3">
    <property type="entry name" value="MEIOTICALLY UP-REGULATED GENE 191 PROTEIN"/>
    <property type="match status" value="1"/>
</dbReference>
<sequence>MERQTPLALKVPIAFEQEDNFKINSNILVRNLFVCSNLPLLLHRLLLKNDLFSHRWLSTSFIVGRAIGFNSSWSSDDFATYQCQLRQDDTLPTFQERRYRPDHKHNIGNTGGKPQNGTTFSSDFNRRRTNETGLAHDRTATTFVRNVETAARATLTFHKERNMSNRIGLILFGLLIVQAQNYGPIENTDRPFLDLPNMPISANNGQDCQAKCYSNPACASWAFDSCGTSCWLKSGVPGTSNRDCRQSGAITAARNTSTQTCEDIRRVATAGINSLRDKFWKSDKNWFVKGWPSGDMENYWTYAMALDAVVDAVEYETSRGDWSRYNWMSTAYSAISGQNSDWYDDEAWLAAVSARVYLLAQKKGDSNLANRAKSTLQRLYTDIHNAWDTSCCGNFREAVWWDRKHTQKATAATGGAIVTSMWLHNITGDRQYLDFAWQVNNPWVTNMVQSDGSVCDHISAPSGDKTCGWLFTYNQGIMIGAASMISQAIPGNPSQWNEAKRYVQYLLDHETVNSKYGPVLTDGNGCKGDCKEFKAPTARYLRKFLEIGRRMYPGDSDLFDRVFKLLKGNAYSIANQAYNARDATFSTSWTGPAPSNGGPVEQTEQNAAIQGLYAFLGVCQ</sequence>
<accession>A0A2P6NBF7</accession>
<dbReference type="GO" id="GO:0005975">
    <property type="term" value="P:carbohydrate metabolic process"/>
    <property type="evidence" value="ECO:0007669"/>
    <property type="project" value="InterPro"/>
</dbReference>
<dbReference type="InParanoid" id="A0A2P6NBF7"/>
<dbReference type="InterPro" id="IPR008928">
    <property type="entry name" value="6-hairpin_glycosidase_sf"/>
</dbReference>
<dbReference type="OrthoDB" id="9984024at2759"/>